<organism evidence="1 2">
    <name type="scientific">Pestalotiopsis fici (strain W106-1 / CGMCC3.15140)</name>
    <dbReference type="NCBI Taxonomy" id="1229662"/>
    <lineage>
        <taxon>Eukaryota</taxon>
        <taxon>Fungi</taxon>
        <taxon>Dikarya</taxon>
        <taxon>Ascomycota</taxon>
        <taxon>Pezizomycotina</taxon>
        <taxon>Sordariomycetes</taxon>
        <taxon>Xylariomycetidae</taxon>
        <taxon>Amphisphaeriales</taxon>
        <taxon>Sporocadaceae</taxon>
        <taxon>Pestalotiopsis</taxon>
    </lineage>
</organism>
<gene>
    <name evidence="1" type="ORF">PFICI_08587</name>
</gene>
<reference evidence="2" key="1">
    <citation type="journal article" date="2015" name="BMC Genomics">
        <title>Genomic and transcriptomic analysis of the endophytic fungus Pestalotiopsis fici reveals its lifestyle and high potential for synthesis of natural products.</title>
        <authorList>
            <person name="Wang X."/>
            <person name="Zhang X."/>
            <person name="Liu L."/>
            <person name="Xiang M."/>
            <person name="Wang W."/>
            <person name="Sun X."/>
            <person name="Che Y."/>
            <person name="Guo L."/>
            <person name="Liu G."/>
            <person name="Guo L."/>
            <person name="Wang C."/>
            <person name="Yin W.B."/>
            <person name="Stadler M."/>
            <person name="Zhang X."/>
            <person name="Liu X."/>
        </authorList>
    </citation>
    <scope>NUCLEOTIDE SEQUENCE [LARGE SCALE GENOMIC DNA]</scope>
    <source>
        <strain evidence="2">W106-1 / CGMCC3.15140</strain>
    </source>
</reference>
<evidence type="ECO:0000313" key="2">
    <source>
        <dbReference type="Proteomes" id="UP000030651"/>
    </source>
</evidence>
<dbReference type="OrthoDB" id="10271597at2759"/>
<protein>
    <submittedName>
        <fullName evidence="1">Uncharacterized protein</fullName>
    </submittedName>
</protein>
<evidence type="ECO:0000313" key="1">
    <source>
        <dbReference type="EMBL" id="ETS78734.1"/>
    </source>
</evidence>
<dbReference type="HOGENOM" id="CLU_1982352_0_0_1"/>
<dbReference type="EMBL" id="KI912114">
    <property type="protein sequence ID" value="ETS78734.1"/>
    <property type="molecule type" value="Genomic_DNA"/>
</dbReference>
<keyword evidence="2" id="KW-1185">Reference proteome</keyword>
<sequence>MVANKKSEATSLWQRRVKVAMPKADKILETTAWTLLGGVDRKIIRDQIDAFLEIAIAEAVKNLPKGERLDYDPMINQAIQEAFSDHFHLFSWATDQDAENKMMDPRHMDGWEDESCPHELFDMHGV</sequence>
<dbReference type="RefSeq" id="XP_007835359.1">
    <property type="nucleotide sequence ID" value="XM_007837168.1"/>
</dbReference>
<proteinExistence type="predicted"/>
<accession>W3WY92</accession>
<dbReference type="OMA" id="WEDESCP"/>
<dbReference type="InParanoid" id="W3WY92"/>
<dbReference type="GeneID" id="19273600"/>
<dbReference type="KEGG" id="pfy:PFICI_08587"/>
<name>W3WY92_PESFW</name>
<dbReference type="Proteomes" id="UP000030651">
    <property type="component" value="Unassembled WGS sequence"/>
</dbReference>
<dbReference type="AlphaFoldDB" id="W3WY92"/>